<dbReference type="PIRSF" id="PIRSF001434">
    <property type="entry name" value="CGS"/>
    <property type="match status" value="1"/>
</dbReference>
<dbReference type="GO" id="GO:0030170">
    <property type="term" value="F:pyridoxal phosphate binding"/>
    <property type="evidence" value="ECO:0007669"/>
    <property type="project" value="InterPro"/>
</dbReference>
<evidence type="ECO:0000256" key="3">
    <source>
        <dbReference type="ARBA" id="ARBA00022898"/>
    </source>
</evidence>
<sequence>MYAVRVARLPAADYLHKGHAGFIGKPAKKKPQGVLMTRFNTQLVHGLPVNDNNTGAVNPPIYNSSTYAVESVNAMPRWDYARSGNPTRGFLEKQIAQLEHGTRGFAFASGLAAIHAVLSIFKPGDRIVVGKNIYGGTYSLFNEYFAERGLEFDSVDTADYEALDAAISGRDRGGRAASAVYFETLTNPLLQINNVNRISAIAHRYGALSIVDNTFVTPYLQQPLDLGADIVIHSATKYLAGHSEVNAGLVVVLDDEVGNGIYFAQNRFGGVLAPTECNDVRRGIQTLALRMECQQRNAQAVAEYLLAHPLVRAVHYPGVYGDRNRLLAENGLKGFGGVLSFEVVPGVDPSIVLDNLHVFHLAVSLGAVESLAELPCRMTHFELPREERLKVGITDELVRLSVGIEDVSDLIEDLGQGFDKAFEALDIDGVSGQVLDRLTTEVAA</sequence>
<dbReference type="AlphaFoldDB" id="A0A133KPK5"/>
<organism evidence="10 11">
    <name type="scientific">Bifidobacterium bifidum</name>
    <dbReference type="NCBI Taxonomy" id="1681"/>
    <lineage>
        <taxon>Bacteria</taxon>
        <taxon>Bacillati</taxon>
        <taxon>Actinomycetota</taxon>
        <taxon>Actinomycetes</taxon>
        <taxon>Bifidobacteriales</taxon>
        <taxon>Bifidobacteriaceae</taxon>
        <taxon>Bifidobacterium</taxon>
    </lineage>
</organism>
<comment type="catalytic activity">
    <reaction evidence="7">
        <text>L-methionine + H2O = methanethiol + 2-oxobutanoate + NH4(+)</text>
        <dbReference type="Rhea" id="RHEA:23800"/>
        <dbReference type="ChEBI" id="CHEBI:15377"/>
        <dbReference type="ChEBI" id="CHEBI:16007"/>
        <dbReference type="ChEBI" id="CHEBI:16763"/>
        <dbReference type="ChEBI" id="CHEBI:28938"/>
        <dbReference type="ChEBI" id="CHEBI:57844"/>
        <dbReference type="EC" id="4.4.1.11"/>
    </reaction>
    <physiologicalReaction direction="left-to-right" evidence="7">
        <dbReference type="Rhea" id="RHEA:23801"/>
    </physiologicalReaction>
</comment>
<dbReference type="PATRIC" id="fig|1681.53.peg.945"/>
<dbReference type="InterPro" id="IPR015422">
    <property type="entry name" value="PyrdxlP-dep_Trfase_small"/>
</dbReference>
<name>A0A133KPK5_BIFBI</name>
<dbReference type="GO" id="GO:0018826">
    <property type="term" value="F:methionine gamma-lyase activity"/>
    <property type="evidence" value="ECO:0007669"/>
    <property type="project" value="UniProtKB-EC"/>
</dbReference>
<dbReference type="EMBL" id="LRPO01000029">
    <property type="protein sequence ID" value="KWZ81494.1"/>
    <property type="molecule type" value="Genomic_DNA"/>
</dbReference>
<dbReference type="InterPro" id="IPR015424">
    <property type="entry name" value="PyrdxlP-dep_Trfase"/>
</dbReference>
<dbReference type="Proteomes" id="UP000070092">
    <property type="component" value="Unassembled WGS sequence"/>
</dbReference>
<dbReference type="Pfam" id="PF01053">
    <property type="entry name" value="Cys_Met_Meta_PP"/>
    <property type="match status" value="1"/>
</dbReference>
<evidence type="ECO:0000256" key="4">
    <source>
        <dbReference type="ARBA" id="ARBA00047175"/>
    </source>
</evidence>
<dbReference type="InterPro" id="IPR000277">
    <property type="entry name" value="Cys/Met-Metab_PyrdxlP-dep_enz"/>
</dbReference>
<keyword evidence="10" id="KW-0456">Lyase</keyword>
<dbReference type="Gene3D" id="3.40.640.10">
    <property type="entry name" value="Type I PLP-dependent aspartate aminotransferase-like (Major domain)"/>
    <property type="match status" value="1"/>
</dbReference>
<comment type="caution">
    <text evidence="10">The sequence shown here is derived from an EMBL/GenBank/DDBJ whole genome shotgun (WGS) entry which is preliminary data.</text>
</comment>
<comment type="catalytic activity">
    <reaction evidence="6">
        <text>L-homocysteine + H2O = 2-oxobutanoate + hydrogen sulfide + NH4(+) + H(+)</text>
        <dbReference type="Rhea" id="RHEA:14501"/>
        <dbReference type="ChEBI" id="CHEBI:15377"/>
        <dbReference type="ChEBI" id="CHEBI:15378"/>
        <dbReference type="ChEBI" id="CHEBI:16763"/>
        <dbReference type="ChEBI" id="CHEBI:28938"/>
        <dbReference type="ChEBI" id="CHEBI:29919"/>
        <dbReference type="ChEBI" id="CHEBI:58199"/>
        <dbReference type="EC" id="4.4.1.2"/>
    </reaction>
    <physiologicalReaction direction="left-to-right" evidence="6">
        <dbReference type="Rhea" id="RHEA:14502"/>
    </physiologicalReaction>
</comment>
<gene>
    <name evidence="10" type="ORF">HMPREF3196_00958</name>
</gene>
<evidence type="ECO:0000256" key="1">
    <source>
        <dbReference type="ARBA" id="ARBA00001933"/>
    </source>
</evidence>
<evidence type="ECO:0000313" key="10">
    <source>
        <dbReference type="EMBL" id="KWZ81494.1"/>
    </source>
</evidence>
<dbReference type="SUPFAM" id="SSF53383">
    <property type="entry name" value="PLP-dependent transferases"/>
    <property type="match status" value="1"/>
</dbReference>
<evidence type="ECO:0000256" key="8">
    <source>
        <dbReference type="PIRSR" id="PIRSR001434-2"/>
    </source>
</evidence>
<dbReference type="InterPro" id="IPR054542">
    <property type="entry name" value="Cys_met_metab_PP"/>
</dbReference>
<dbReference type="Gene3D" id="3.90.1150.10">
    <property type="entry name" value="Aspartate Aminotransferase, domain 1"/>
    <property type="match status" value="1"/>
</dbReference>
<dbReference type="PROSITE" id="PS00868">
    <property type="entry name" value="CYS_MET_METAB_PP"/>
    <property type="match status" value="1"/>
</dbReference>
<evidence type="ECO:0000256" key="6">
    <source>
        <dbReference type="ARBA" id="ARBA00048780"/>
    </source>
</evidence>
<proteinExistence type="inferred from homology"/>
<dbReference type="CDD" id="cd00614">
    <property type="entry name" value="CGS_like"/>
    <property type="match status" value="1"/>
</dbReference>
<dbReference type="PANTHER" id="PTHR11808">
    <property type="entry name" value="TRANS-SULFURATION ENZYME FAMILY MEMBER"/>
    <property type="match status" value="1"/>
</dbReference>
<evidence type="ECO:0000256" key="2">
    <source>
        <dbReference type="ARBA" id="ARBA00009077"/>
    </source>
</evidence>
<evidence type="ECO:0000256" key="5">
    <source>
        <dbReference type="ARBA" id="ARBA00047199"/>
    </source>
</evidence>
<dbReference type="EC" id="4.4.1.2" evidence="4"/>
<feature type="modified residue" description="N6-(pyridoxal phosphate)lysine" evidence="8">
    <location>
        <position position="237"/>
    </location>
</feature>
<dbReference type="GO" id="GO:0005737">
    <property type="term" value="C:cytoplasm"/>
    <property type="evidence" value="ECO:0007669"/>
    <property type="project" value="TreeGrafter"/>
</dbReference>
<reference evidence="10 11" key="1">
    <citation type="submission" date="2016-01" db="EMBL/GenBank/DDBJ databases">
        <authorList>
            <person name="Oliw E.H."/>
        </authorList>
    </citation>
    <scope>NUCLEOTIDE SEQUENCE [LARGE SCALE GENOMIC DNA]</scope>
    <source>
        <strain evidence="10 11">MJR8628B</strain>
    </source>
</reference>
<evidence type="ECO:0000313" key="11">
    <source>
        <dbReference type="Proteomes" id="UP000070092"/>
    </source>
</evidence>
<protein>
    <recommendedName>
        <fullName evidence="4">homocysteine desulfhydrase</fullName>
        <ecNumber evidence="4">4.4.1.2</ecNumber>
    </recommendedName>
    <alternativeName>
        <fullName evidence="5">Homocysteine desulfhydrase</fullName>
    </alternativeName>
</protein>
<keyword evidence="3 8" id="KW-0663">Pyridoxal phosphate</keyword>
<dbReference type="FunFam" id="3.40.640.10:FF:000046">
    <property type="entry name" value="Cystathionine gamma-lyase"/>
    <property type="match status" value="1"/>
</dbReference>
<dbReference type="GO" id="GO:0047982">
    <property type="term" value="F:homocysteine desulfhydrase activity"/>
    <property type="evidence" value="ECO:0007669"/>
    <property type="project" value="UniProtKB-EC"/>
</dbReference>
<evidence type="ECO:0000256" key="9">
    <source>
        <dbReference type="RuleBase" id="RU362118"/>
    </source>
</evidence>
<dbReference type="GO" id="GO:0019346">
    <property type="term" value="P:transsulfuration"/>
    <property type="evidence" value="ECO:0007669"/>
    <property type="project" value="InterPro"/>
</dbReference>
<evidence type="ECO:0000256" key="7">
    <source>
        <dbReference type="ARBA" id="ARBA00052699"/>
    </source>
</evidence>
<dbReference type="InterPro" id="IPR015421">
    <property type="entry name" value="PyrdxlP-dep_Trfase_major"/>
</dbReference>
<comment type="cofactor">
    <cofactor evidence="1 9">
        <name>pyridoxal 5'-phosphate</name>
        <dbReference type="ChEBI" id="CHEBI:597326"/>
    </cofactor>
</comment>
<accession>A0A133KPK5</accession>
<comment type="similarity">
    <text evidence="2 9">Belongs to the trans-sulfuration enzymes family.</text>
</comment>